<dbReference type="EMBL" id="AMZH03000979">
    <property type="protein sequence ID" value="RRT81156.1"/>
    <property type="molecule type" value="Genomic_DNA"/>
</dbReference>
<evidence type="ECO:0000256" key="8">
    <source>
        <dbReference type="ARBA" id="ARBA00023136"/>
    </source>
</evidence>
<evidence type="ECO:0000256" key="2">
    <source>
        <dbReference type="ARBA" id="ARBA00010929"/>
    </source>
</evidence>
<dbReference type="GO" id="GO:0005886">
    <property type="term" value="C:plasma membrane"/>
    <property type="evidence" value="ECO:0007669"/>
    <property type="project" value="UniProtKB-SubCell"/>
</dbReference>
<keyword evidence="8" id="KW-0472">Membrane</keyword>
<keyword evidence="3" id="KW-1003">Cell membrane</keyword>
<comment type="subcellular location">
    <subcellularLocation>
        <location evidence="1">Cell membrane</location>
        <topology evidence="1">Single-pass type I membrane protein</topology>
    </subcellularLocation>
</comment>
<keyword evidence="5" id="KW-0732">Signal</keyword>
<dbReference type="Pfam" id="PF10699">
    <property type="entry name" value="HAP2-GCS1"/>
    <property type="match status" value="1"/>
</dbReference>
<evidence type="ECO:0000256" key="4">
    <source>
        <dbReference type="ARBA" id="ARBA00022692"/>
    </source>
</evidence>
<dbReference type="AlphaFoldDB" id="A0A427AYH6"/>
<evidence type="ECO:0000256" key="10">
    <source>
        <dbReference type="ARBA" id="ARBA00023279"/>
    </source>
</evidence>
<organism evidence="11 12">
    <name type="scientific">Ensete ventricosum</name>
    <name type="common">Abyssinian banana</name>
    <name type="synonym">Musa ensete</name>
    <dbReference type="NCBI Taxonomy" id="4639"/>
    <lineage>
        <taxon>Eukaryota</taxon>
        <taxon>Viridiplantae</taxon>
        <taxon>Streptophyta</taxon>
        <taxon>Embryophyta</taxon>
        <taxon>Tracheophyta</taxon>
        <taxon>Spermatophyta</taxon>
        <taxon>Magnoliopsida</taxon>
        <taxon>Liliopsida</taxon>
        <taxon>Zingiberales</taxon>
        <taxon>Musaceae</taxon>
        <taxon>Ensete</taxon>
    </lineage>
</organism>
<gene>
    <name evidence="11" type="ORF">B296_00022535</name>
</gene>
<comment type="similarity">
    <text evidence="2">Belongs to the HAP2/GCS1 family.</text>
</comment>
<keyword evidence="10" id="KW-0278">Fertilization</keyword>
<dbReference type="InterPro" id="IPR018928">
    <property type="entry name" value="HAP2/GCS1_dom"/>
</dbReference>
<evidence type="ECO:0000313" key="11">
    <source>
        <dbReference type="EMBL" id="RRT81156.1"/>
    </source>
</evidence>
<reference evidence="11 12" key="1">
    <citation type="journal article" date="2014" name="Agronomy (Basel)">
        <title>A Draft Genome Sequence for Ensete ventricosum, the Drought-Tolerant Tree Against Hunger.</title>
        <authorList>
            <person name="Harrison J."/>
            <person name="Moore K.A."/>
            <person name="Paszkiewicz K."/>
            <person name="Jones T."/>
            <person name="Grant M."/>
            <person name="Ambacheew D."/>
            <person name="Muzemil S."/>
            <person name="Studholme D.J."/>
        </authorList>
    </citation>
    <scope>NUCLEOTIDE SEQUENCE [LARGE SCALE GENOMIC DNA]</scope>
</reference>
<evidence type="ECO:0000256" key="6">
    <source>
        <dbReference type="ARBA" id="ARBA00022989"/>
    </source>
</evidence>
<keyword evidence="6" id="KW-1133">Transmembrane helix</keyword>
<keyword evidence="4" id="KW-0812">Transmembrane</keyword>
<dbReference type="PANTHER" id="PTHR31764">
    <property type="entry name" value="PROTEIN HAPLESS 2"/>
    <property type="match status" value="1"/>
</dbReference>
<evidence type="ECO:0000256" key="7">
    <source>
        <dbReference type="ARBA" id="ARBA00023121"/>
    </source>
</evidence>
<evidence type="ECO:0000256" key="1">
    <source>
        <dbReference type="ARBA" id="ARBA00004251"/>
    </source>
</evidence>
<evidence type="ECO:0000313" key="12">
    <source>
        <dbReference type="Proteomes" id="UP000287651"/>
    </source>
</evidence>
<dbReference type="Proteomes" id="UP000287651">
    <property type="component" value="Unassembled WGS sequence"/>
</dbReference>
<evidence type="ECO:0000256" key="5">
    <source>
        <dbReference type="ARBA" id="ARBA00022729"/>
    </source>
</evidence>
<proteinExistence type="inferred from homology"/>
<evidence type="ECO:0000256" key="3">
    <source>
        <dbReference type="ARBA" id="ARBA00022475"/>
    </source>
</evidence>
<sequence length="138" mass="15190">MKRQRRWSPAITLLFRLCLAVLLTARAPLPFATVAVEILSKSKLERCIKVSGSDSVDCEKKIVLNMAVPSGSSGGEASIVAELVEVEENDTQHMQTIRSPPIVTIKKSAAYAVYELIYIRVWTVSAVTYCGYSLALRT</sequence>
<dbReference type="InterPro" id="IPR040326">
    <property type="entry name" value="HAP2/GCS1"/>
</dbReference>
<name>A0A427AYH6_ENSVE</name>
<keyword evidence="9" id="KW-1015">Disulfide bond</keyword>
<protein>
    <submittedName>
        <fullName evidence="11">Uncharacterized protein</fullName>
    </submittedName>
</protein>
<evidence type="ECO:0000256" key="9">
    <source>
        <dbReference type="ARBA" id="ARBA00023157"/>
    </source>
</evidence>
<accession>A0A427AYH6</accession>
<dbReference type="GO" id="GO:0008289">
    <property type="term" value="F:lipid binding"/>
    <property type="evidence" value="ECO:0007669"/>
    <property type="project" value="UniProtKB-KW"/>
</dbReference>
<keyword evidence="7" id="KW-0446">Lipid-binding</keyword>
<comment type="caution">
    <text evidence="11">The sequence shown here is derived from an EMBL/GenBank/DDBJ whole genome shotgun (WGS) entry which is preliminary data.</text>
</comment>
<dbReference type="PANTHER" id="PTHR31764:SF0">
    <property type="entry name" value="GENERATIVE CELL SPECIFIC-1_HAP2 DOMAIN-CONTAINING PROTEIN"/>
    <property type="match status" value="1"/>
</dbReference>